<comment type="subcellular location">
    <subcellularLocation>
        <location evidence="1">Membrane</location>
        <topology evidence="1">Single-pass membrane protein</topology>
    </subcellularLocation>
</comment>
<evidence type="ECO:0000313" key="8">
    <source>
        <dbReference type="EMBL" id="KAA8907979.1"/>
    </source>
</evidence>
<evidence type="ECO:0008006" key="10">
    <source>
        <dbReference type="Google" id="ProtNLM"/>
    </source>
</evidence>
<evidence type="ECO:0000256" key="7">
    <source>
        <dbReference type="SAM" id="SignalP"/>
    </source>
</evidence>
<dbReference type="InterPro" id="IPR051694">
    <property type="entry name" value="Immunoregulatory_rcpt-like"/>
</dbReference>
<evidence type="ECO:0000256" key="6">
    <source>
        <dbReference type="SAM" id="Phobius"/>
    </source>
</evidence>
<dbReference type="GO" id="GO:0016020">
    <property type="term" value="C:membrane"/>
    <property type="evidence" value="ECO:0007669"/>
    <property type="project" value="UniProtKB-SubCell"/>
</dbReference>
<reference evidence="8 9" key="1">
    <citation type="submission" date="2019-09" db="EMBL/GenBank/DDBJ databases">
        <title>Draft genome of the ectomycorrhizal ascomycete Sphaerosporella brunnea.</title>
        <authorList>
            <consortium name="DOE Joint Genome Institute"/>
            <person name="Benucci G.M."/>
            <person name="Marozzi G."/>
            <person name="Antonielli L."/>
            <person name="Sanchez S."/>
            <person name="Marco P."/>
            <person name="Wang X."/>
            <person name="Falini L.B."/>
            <person name="Barry K."/>
            <person name="Haridas S."/>
            <person name="Lipzen A."/>
            <person name="Labutti K."/>
            <person name="Grigoriev I.V."/>
            <person name="Murat C."/>
            <person name="Martin F."/>
            <person name="Albertini E."/>
            <person name="Donnini D."/>
            <person name="Bonito G."/>
        </authorList>
    </citation>
    <scope>NUCLEOTIDE SEQUENCE [LARGE SCALE GENOMIC DNA]</scope>
    <source>
        <strain evidence="8 9">Sb_GMNB300</strain>
    </source>
</reference>
<feature type="region of interest" description="Disordered" evidence="5">
    <location>
        <begin position="248"/>
        <end position="320"/>
    </location>
</feature>
<dbReference type="InParanoid" id="A0A5J5EZ21"/>
<keyword evidence="3 6" id="KW-1133">Transmembrane helix</keyword>
<keyword evidence="4 6" id="KW-0472">Membrane</keyword>
<protein>
    <recommendedName>
        <fullName evidence="10">Mid2 domain-containing protein</fullName>
    </recommendedName>
</protein>
<evidence type="ECO:0000256" key="4">
    <source>
        <dbReference type="ARBA" id="ARBA00023136"/>
    </source>
</evidence>
<evidence type="ECO:0000256" key="1">
    <source>
        <dbReference type="ARBA" id="ARBA00004167"/>
    </source>
</evidence>
<dbReference type="PANTHER" id="PTHR15549">
    <property type="entry name" value="PAIRED IMMUNOGLOBULIN-LIKE TYPE 2 RECEPTOR"/>
    <property type="match status" value="1"/>
</dbReference>
<feature type="compositionally biased region" description="Low complexity" evidence="5">
    <location>
        <begin position="184"/>
        <end position="209"/>
    </location>
</feature>
<dbReference type="EMBL" id="VXIS01000074">
    <property type="protein sequence ID" value="KAA8907979.1"/>
    <property type="molecule type" value="Genomic_DNA"/>
</dbReference>
<keyword evidence="7" id="KW-0732">Signal</keyword>
<proteinExistence type="predicted"/>
<gene>
    <name evidence="8" type="ORF">FN846DRAFT_946216</name>
</gene>
<dbReference type="OrthoDB" id="5347452at2759"/>
<feature type="transmembrane region" description="Helical" evidence="6">
    <location>
        <begin position="217"/>
        <end position="242"/>
    </location>
</feature>
<organism evidence="8 9">
    <name type="scientific">Sphaerosporella brunnea</name>
    <dbReference type="NCBI Taxonomy" id="1250544"/>
    <lineage>
        <taxon>Eukaryota</taxon>
        <taxon>Fungi</taxon>
        <taxon>Dikarya</taxon>
        <taxon>Ascomycota</taxon>
        <taxon>Pezizomycotina</taxon>
        <taxon>Pezizomycetes</taxon>
        <taxon>Pezizales</taxon>
        <taxon>Pyronemataceae</taxon>
        <taxon>Sphaerosporella</taxon>
    </lineage>
</organism>
<dbReference type="AlphaFoldDB" id="A0A5J5EZ21"/>
<name>A0A5J5EZ21_9PEZI</name>
<accession>A0A5J5EZ21</accession>
<evidence type="ECO:0000256" key="2">
    <source>
        <dbReference type="ARBA" id="ARBA00022692"/>
    </source>
</evidence>
<keyword evidence="2 6" id="KW-0812">Transmembrane</keyword>
<sequence>MFGLLAIVSCVVAASALPWDGPEPTPAELESSLELGWNPLPTEAPYHPIFGAQTSPAHPKNLFQRDLSNQLCGYVNGDRFNPFTCIGTLLTCQQVNSHNIGCCYVPPGSTSLACIYQTACVASAEFNTTCNSACVQNSQIAKCTESTAPYCGVYTDGSGLSIFGCNYVKTTASLELAMPTVTLPTASSTTSSSATTTSPTSPPSSSAPAGNGGGAPIGAIVGGAIGGLVVIVAGALGLFYVLRRGRRNQPPQQPQQMQPMPLVDQKPPPTGPTSPHPGAGWGPPGYGEASNTPYYPPQEQQHYAELPNTVSQVQELPARS</sequence>
<keyword evidence="9" id="KW-1185">Reference proteome</keyword>
<dbReference type="GO" id="GO:0071944">
    <property type="term" value="C:cell periphery"/>
    <property type="evidence" value="ECO:0007669"/>
    <property type="project" value="UniProtKB-ARBA"/>
</dbReference>
<feature type="signal peptide" evidence="7">
    <location>
        <begin position="1"/>
        <end position="16"/>
    </location>
</feature>
<feature type="compositionally biased region" description="Polar residues" evidence="5">
    <location>
        <begin position="289"/>
        <end position="301"/>
    </location>
</feature>
<evidence type="ECO:0000256" key="5">
    <source>
        <dbReference type="SAM" id="MobiDB-lite"/>
    </source>
</evidence>
<feature type="region of interest" description="Disordered" evidence="5">
    <location>
        <begin position="184"/>
        <end position="211"/>
    </location>
</feature>
<feature type="compositionally biased region" description="Pro residues" evidence="5">
    <location>
        <begin position="266"/>
        <end position="275"/>
    </location>
</feature>
<evidence type="ECO:0000313" key="9">
    <source>
        <dbReference type="Proteomes" id="UP000326924"/>
    </source>
</evidence>
<evidence type="ECO:0000256" key="3">
    <source>
        <dbReference type="ARBA" id="ARBA00022989"/>
    </source>
</evidence>
<feature type="chain" id="PRO_5023862035" description="Mid2 domain-containing protein" evidence="7">
    <location>
        <begin position="17"/>
        <end position="320"/>
    </location>
</feature>
<comment type="caution">
    <text evidence="8">The sequence shown here is derived from an EMBL/GenBank/DDBJ whole genome shotgun (WGS) entry which is preliminary data.</text>
</comment>
<dbReference type="Proteomes" id="UP000326924">
    <property type="component" value="Unassembled WGS sequence"/>
</dbReference>